<dbReference type="AlphaFoldDB" id="A0A0F9KRI8"/>
<gene>
    <name evidence="1" type="ORF">LCGC14_1295160</name>
</gene>
<reference evidence="1" key="1">
    <citation type="journal article" date="2015" name="Nature">
        <title>Complex archaea that bridge the gap between prokaryotes and eukaryotes.</title>
        <authorList>
            <person name="Spang A."/>
            <person name="Saw J.H."/>
            <person name="Jorgensen S.L."/>
            <person name="Zaremba-Niedzwiedzka K."/>
            <person name="Martijn J."/>
            <person name="Lind A.E."/>
            <person name="van Eijk R."/>
            <person name="Schleper C."/>
            <person name="Guy L."/>
            <person name="Ettema T.J."/>
        </authorList>
    </citation>
    <scope>NUCLEOTIDE SEQUENCE</scope>
</reference>
<evidence type="ECO:0000313" key="1">
    <source>
        <dbReference type="EMBL" id="KKM84839.1"/>
    </source>
</evidence>
<proteinExistence type="predicted"/>
<dbReference type="EMBL" id="LAZR01007505">
    <property type="protein sequence ID" value="KKM84839.1"/>
    <property type="molecule type" value="Genomic_DNA"/>
</dbReference>
<organism evidence="1">
    <name type="scientific">marine sediment metagenome</name>
    <dbReference type="NCBI Taxonomy" id="412755"/>
    <lineage>
        <taxon>unclassified sequences</taxon>
        <taxon>metagenomes</taxon>
        <taxon>ecological metagenomes</taxon>
    </lineage>
</organism>
<accession>A0A0F9KRI8</accession>
<sequence>MQGGGNTMNERNKGIMPVHGRGYQTLNLCSTEPTRPTHRLDFQKWIAGT</sequence>
<name>A0A0F9KRI8_9ZZZZ</name>
<protein>
    <submittedName>
        <fullName evidence="1">Uncharacterized protein</fullName>
    </submittedName>
</protein>
<comment type="caution">
    <text evidence="1">The sequence shown here is derived from an EMBL/GenBank/DDBJ whole genome shotgun (WGS) entry which is preliminary data.</text>
</comment>